<keyword evidence="5" id="KW-1185">Reference proteome</keyword>
<dbReference type="InterPro" id="IPR050197">
    <property type="entry name" value="Aldolase_class_II_sugar_metab"/>
</dbReference>
<dbReference type="Gene3D" id="3.40.225.10">
    <property type="entry name" value="Class II aldolase/adducin N-terminal domain"/>
    <property type="match status" value="1"/>
</dbReference>
<evidence type="ECO:0000313" key="5">
    <source>
        <dbReference type="Proteomes" id="UP000198832"/>
    </source>
</evidence>
<dbReference type="PANTHER" id="PTHR22789:SF0">
    <property type="entry name" value="3-OXO-TETRONATE 4-PHOSPHATE DECARBOXYLASE-RELATED"/>
    <property type="match status" value="1"/>
</dbReference>
<dbReference type="GO" id="GO:0005829">
    <property type="term" value="C:cytosol"/>
    <property type="evidence" value="ECO:0007669"/>
    <property type="project" value="TreeGrafter"/>
</dbReference>
<evidence type="ECO:0000313" key="4">
    <source>
        <dbReference type="EMBL" id="SFB86095.1"/>
    </source>
</evidence>
<dbReference type="GO" id="GO:0046872">
    <property type="term" value="F:metal ion binding"/>
    <property type="evidence" value="ECO:0007669"/>
    <property type="project" value="UniProtKB-KW"/>
</dbReference>
<dbReference type="InterPro" id="IPR036409">
    <property type="entry name" value="Aldolase_II/adducin_N_sf"/>
</dbReference>
<dbReference type="SUPFAM" id="SSF53639">
    <property type="entry name" value="AraD/HMP-PK domain-like"/>
    <property type="match status" value="1"/>
</dbReference>
<proteinExistence type="predicted"/>
<reference evidence="4 5" key="1">
    <citation type="submission" date="2016-10" db="EMBL/GenBank/DDBJ databases">
        <authorList>
            <person name="de Groot N.N."/>
        </authorList>
    </citation>
    <scope>NUCLEOTIDE SEQUENCE [LARGE SCALE GENOMIC DNA]</scope>
    <source>
        <strain evidence="4 5">CGMCC 1.7056</strain>
    </source>
</reference>
<dbReference type="SMART" id="SM01007">
    <property type="entry name" value="Aldolase_II"/>
    <property type="match status" value="1"/>
</dbReference>
<dbReference type="STRING" id="574651.SAMN04487968_10265"/>
<keyword evidence="1" id="KW-0479">Metal-binding</keyword>
<name>A0A1I1EG61_9ACTN</name>
<dbReference type="Proteomes" id="UP000198832">
    <property type="component" value="Unassembled WGS sequence"/>
</dbReference>
<evidence type="ECO:0000256" key="1">
    <source>
        <dbReference type="ARBA" id="ARBA00022723"/>
    </source>
</evidence>
<dbReference type="PANTHER" id="PTHR22789">
    <property type="entry name" value="FUCULOSE PHOSPHATE ALDOLASE"/>
    <property type="match status" value="1"/>
</dbReference>
<dbReference type="InterPro" id="IPR001303">
    <property type="entry name" value="Aldolase_II/adducin_N"/>
</dbReference>
<evidence type="ECO:0000259" key="3">
    <source>
        <dbReference type="SMART" id="SM01007"/>
    </source>
</evidence>
<organism evidence="4 5">
    <name type="scientific">Nocardioides terrae</name>
    <dbReference type="NCBI Taxonomy" id="574651"/>
    <lineage>
        <taxon>Bacteria</taxon>
        <taxon>Bacillati</taxon>
        <taxon>Actinomycetota</taxon>
        <taxon>Actinomycetes</taxon>
        <taxon>Propionibacteriales</taxon>
        <taxon>Nocardioidaceae</taxon>
        <taxon>Nocardioides</taxon>
    </lineage>
</organism>
<evidence type="ECO:0000256" key="2">
    <source>
        <dbReference type="ARBA" id="ARBA00023239"/>
    </source>
</evidence>
<sequence>MERVAGACRVLGLLDATHATFGHVSVRDGDAMLIRGKGRDEVGLRFTSADDIIKVSLDVELVEGREGLRPPSESFLHTWLYKLRPDVQSVIHMHPQSAVLLTTCGYDVQPIYGAYGRGAGLAVQGLPVYDSSLTIRDDERGKDFAQFIGDRNAVLMRGHGVAVVGESIEEAAVRTLQLKEVADMNYNARLIGSPRTITAAEADEISTMDDPHRKLGSAGGKAGALAMWRYYQTLAEATK</sequence>
<dbReference type="Pfam" id="PF00596">
    <property type="entry name" value="Aldolase_II"/>
    <property type="match status" value="1"/>
</dbReference>
<dbReference type="AlphaFoldDB" id="A0A1I1EG61"/>
<dbReference type="EMBL" id="FOLB01000002">
    <property type="protein sequence ID" value="SFB86095.1"/>
    <property type="molecule type" value="Genomic_DNA"/>
</dbReference>
<protein>
    <submittedName>
        <fullName evidence="4">3,4-dihydroxyphthalate decarboxylase</fullName>
    </submittedName>
</protein>
<gene>
    <name evidence="4" type="ORF">SAMN04487968_10265</name>
</gene>
<keyword evidence="2" id="KW-0456">Lyase</keyword>
<feature type="domain" description="Class II aldolase/adducin N-terminal" evidence="3">
    <location>
        <begin position="2"/>
        <end position="186"/>
    </location>
</feature>
<dbReference type="GO" id="GO:0019323">
    <property type="term" value="P:pentose catabolic process"/>
    <property type="evidence" value="ECO:0007669"/>
    <property type="project" value="TreeGrafter"/>
</dbReference>
<accession>A0A1I1EG61</accession>
<dbReference type="GO" id="GO:0016832">
    <property type="term" value="F:aldehyde-lyase activity"/>
    <property type="evidence" value="ECO:0007669"/>
    <property type="project" value="TreeGrafter"/>
</dbReference>